<keyword evidence="3" id="KW-0677">Repeat</keyword>
<feature type="region of interest" description="Disordered" evidence="8">
    <location>
        <begin position="1"/>
        <end position="40"/>
    </location>
</feature>
<dbReference type="GO" id="GO:0005634">
    <property type="term" value="C:nucleus"/>
    <property type="evidence" value="ECO:0007669"/>
    <property type="project" value="UniProtKB-SubCell"/>
</dbReference>
<comment type="caution">
    <text evidence="10">The sequence shown here is derived from an EMBL/GenBank/DDBJ whole genome shotgun (WGS) entry which is preliminary data.</text>
</comment>
<feature type="domain" description="C2H2-type" evidence="9">
    <location>
        <begin position="500"/>
        <end position="522"/>
    </location>
</feature>
<name>A0A8K0K141_LADFU</name>
<proteinExistence type="predicted"/>
<evidence type="ECO:0000256" key="8">
    <source>
        <dbReference type="SAM" id="MobiDB-lite"/>
    </source>
</evidence>
<evidence type="ECO:0000256" key="5">
    <source>
        <dbReference type="ARBA" id="ARBA00022833"/>
    </source>
</evidence>
<dbReference type="InterPro" id="IPR013087">
    <property type="entry name" value="Znf_C2H2_type"/>
</dbReference>
<evidence type="ECO:0000313" key="11">
    <source>
        <dbReference type="Proteomes" id="UP000792457"/>
    </source>
</evidence>
<dbReference type="Pfam" id="PF13894">
    <property type="entry name" value="zf-C2H2_4"/>
    <property type="match status" value="2"/>
</dbReference>
<dbReference type="Proteomes" id="UP000792457">
    <property type="component" value="Unassembled WGS sequence"/>
</dbReference>
<feature type="domain" description="C2H2-type" evidence="9">
    <location>
        <begin position="251"/>
        <end position="278"/>
    </location>
</feature>
<feature type="domain" description="C2H2-type" evidence="9">
    <location>
        <begin position="418"/>
        <end position="445"/>
    </location>
</feature>
<dbReference type="FunFam" id="3.30.160.60:FF:000352">
    <property type="entry name" value="zinc finger protein 3 homolog"/>
    <property type="match status" value="1"/>
</dbReference>
<feature type="domain" description="C2H2-type" evidence="9">
    <location>
        <begin position="390"/>
        <end position="417"/>
    </location>
</feature>
<dbReference type="PROSITE" id="PS00028">
    <property type="entry name" value="ZINC_FINGER_C2H2_1"/>
    <property type="match status" value="8"/>
</dbReference>
<dbReference type="SMART" id="SM00355">
    <property type="entry name" value="ZnF_C2H2"/>
    <property type="match status" value="11"/>
</dbReference>
<dbReference type="GO" id="GO:0000981">
    <property type="term" value="F:DNA-binding transcription factor activity, RNA polymerase II-specific"/>
    <property type="evidence" value="ECO:0007669"/>
    <property type="project" value="TreeGrafter"/>
</dbReference>
<dbReference type="FunFam" id="3.30.160.60:FF:000100">
    <property type="entry name" value="Zinc finger 45-like"/>
    <property type="match status" value="2"/>
</dbReference>
<dbReference type="Pfam" id="PF00096">
    <property type="entry name" value="zf-C2H2"/>
    <property type="match status" value="4"/>
</dbReference>
<dbReference type="EMBL" id="KZ308248">
    <property type="protein sequence ID" value="KAG8225687.1"/>
    <property type="molecule type" value="Genomic_DNA"/>
</dbReference>
<feature type="domain" description="C2H2-type" evidence="9">
    <location>
        <begin position="362"/>
        <end position="389"/>
    </location>
</feature>
<dbReference type="AlphaFoldDB" id="A0A8K0K141"/>
<keyword evidence="5" id="KW-0862">Zinc</keyword>
<accession>A0A8K0K141</accession>
<dbReference type="GO" id="GO:0008270">
    <property type="term" value="F:zinc ion binding"/>
    <property type="evidence" value="ECO:0007669"/>
    <property type="project" value="UniProtKB-KW"/>
</dbReference>
<dbReference type="FunFam" id="3.30.160.60:FF:000634">
    <property type="entry name" value="Zinc finger X-chromosomal protein"/>
    <property type="match status" value="1"/>
</dbReference>
<evidence type="ECO:0000313" key="10">
    <source>
        <dbReference type="EMBL" id="KAG8225687.1"/>
    </source>
</evidence>
<evidence type="ECO:0000256" key="3">
    <source>
        <dbReference type="ARBA" id="ARBA00022737"/>
    </source>
</evidence>
<feature type="compositionally biased region" description="Polar residues" evidence="8">
    <location>
        <begin position="1"/>
        <end position="25"/>
    </location>
</feature>
<evidence type="ECO:0000256" key="4">
    <source>
        <dbReference type="ARBA" id="ARBA00022771"/>
    </source>
</evidence>
<evidence type="ECO:0000256" key="2">
    <source>
        <dbReference type="ARBA" id="ARBA00022723"/>
    </source>
</evidence>
<evidence type="ECO:0000256" key="7">
    <source>
        <dbReference type="PROSITE-ProRule" id="PRU00042"/>
    </source>
</evidence>
<gene>
    <name evidence="10" type="ORF">J437_LFUL001719</name>
</gene>
<feature type="domain" description="C2H2-type" evidence="9">
    <location>
        <begin position="531"/>
        <end position="553"/>
    </location>
</feature>
<dbReference type="OrthoDB" id="3437960at2759"/>
<sequence>MDYTCSSDSTSNFPSKNEGSTSQENGNEKDSEKNDKEVEEEDMFQCSCGMMFKSIIDHLMKYHSDEEVIVKGTSDQLETLLNPVALEDLVSKDQADVVAHEVTIQDAESTPSSTVEEPEVIVCDRDNPVEEKKESTTPLQKVQIDQLEGKVEECVDKDGRLYLRKFVRVEKFWSEKDEIKAAKIMSTAKNFEPVRDVPVGSVSIKTKDEAIPDKLNGAPKKLFQCSKCQKTFQTMIHFRYHVCSVKTGPSTTCNLCGHESTSAKDLRAHWRMHQRQRRVAATALWELQASEGISNNCSAQEDDSSELQCERCGKMYKKCHELIHIAMHEEEPPYRCKKCSETFDAKDKLSRHMRSHREQKTHVCLYCGKTFTDSNAFKLHVRSHTGEKPFECTYCGKTFSRPYERMKHERIHTGERPHVCEICGKTFRVSYCLTLHKRTHSGDRPYCCDICGKRFKAHSAYKHHVQIHSEERNYKCPYCPKAFKTMVHLAGHKKTHTKPFSCTECNRRFASLYSVKAHMESHKTGDNRFRYRCFVCGASYARAFALQYHMQTHGPCDAPEDVAEVLEICEEQDIKKEQSLSELEEEEYIESKDVDDLGCVSIKASESVNS</sequence>
<feature type="compositionally biased region" description="Basic and acidic residues" evidence="8">
    <location>
        <begin position="26"/>
        <end position="36"/>
    </location>
</feature>
<dbReference type="FunFam" id="3.30.160.60:FF:000446">
    <property type="entry name" value="Zinc finger protein"/>
    <property type="match status" value="1"/>
</dbReference>
<comment type="subcellular location">
    <subcellularLocation>
        <location evidence="1">Nucleus</location>
    </subcellularLocation>
</comment>
<dbReference type="Pfam" id="PF13912">
    <property type="entry name" value="zf-C2H2_6"/>
    <property type="match status" value="1"/>
</dbReference>
<dbReference type="Gene3D" id="3.30.160.60">
    <property type="entry name" value="Classic Zinc Finger"/>
    <property type="match status" value="8"/>
</dbReference>
<feature type="domain" description="C2H2-type" evidence="9">
    <location>
        <begin position="223"/>
        <end position="251"/>
    </location>
</feature>
<dbReference type="PANTHER" id="PTHR24394">
    <property type="entry name" value="ZINC FINGER PROTEIN"/>
    <property type="match status" value="1"/>
</dbReference>
<dbReference type="PROSITE" id="PS50157">
    <property type="entry name" value="ZINC_FINGER_C2H2_2"/>
    <property type="match status" value="10"/>
</dbReference>
<reference evidence="10" key="1">
    <citation type="submission" date="2013-04" db="EMBL/GenBank/DDBJ databases">
        <authorList>
            <person name="Qu J."/>
            <person name="Murali S.C."/>
            <person name="Bandaranaike D."/>
            <person name="Bellair M."/>
            <person name="Blankenburg K."/>
            <person name="Chao H."/>
            <person name="Dinh H."/>
            <person name="Doddapaneni H."/>
            <person name="Downs B."/>
            <person name="Dugan-Rocha S."/>
            <person name="Elkadiri S."/>
            <person name="Gnanaolivu R.D."/>
            <person name="Hernandez B."/>
            <person name="Javaid M."/>
            <person name="Jayaseelan J.C."/>
            <person name="Lee S."/>
            <person name="Li M."/>
            <person name="Ming W."/>
            <person name="Munidasa M."/>
            <person name="Muniz J."/>
            <person name="Nguyen L."/>
            <person name="Ongeri F."/>
            <person name="Osuji N."/>
            <person name="Pu L.-L."/>
            <person name="Puazo M."/>
            <person name="Qu C."/>
            <person name="Quiroz J."/>
            <person name="Raj R."/>
            <person name="Weissenberger G."/>
            <person name="Xin Y."/>
            <person name="Zou X."/>
            <person name="Han Y."/>
            <person name="Richards S."/>
            <person name="Worley K."/>
            <person name="Muzny D."/>
            <person name="Gibbs R."/>
        </authorList>
    </citation>
    <scope>NUCLEOTIDE SEQUENCE</scope>
    <source>
        <strain evidence="10">Sampled in the wild</strain>
    </source>
</reference>
<evidence type="ECO:0000256" key="1">
    <source>
        <dbReference type="ARBA" id="ARBA00004123"/>
    </source>
</evidence>
<organism evidence="10 11">
    <name type="scientific">Ladona fulva</name>
    <name type="common">Scarce chaser dragonfly</name>
    <name type="synonym">Libellula fulva</name>
    <dbReference type="NCBI Taxonomy" id="123851"/>
    <lineage>
        <taxon>Eukaryota</taxon>
        <taxon>Metazoa</taxon>
        <taxon>Ecdysozoa</taxon>
        <taxon>Arthropoda</taxon>
        <taxon>Hexapoda</taxon>
        <taxon>Insecta</taxon>
        <taxon>Pterygota</taxon>
        <taxon>Palaeoptera</taxon>
        <taxon>Odonata</taxon>
        <taxon>Epiprocta</taxon>
        <taxon>Anisoptera</taxon>
        <taxon>Libelluloidea</taxon>
        <taxon>Libellulidae</taxon>
        <taxon>Ladona</taxon>
    </lineage>
</organism>
<keyword evidence="11" id="KW-1185">Reference proteome</keyword>
<keyword evidence="4 7" id="KW-0863">Zinc-finger</keyword>
<dbReference type="InterPro" id="IPR036236">
    <property type="entry name" value="Znf_C2H2_sf"/>
</dbReference>
<keyword evidence="2" id="KW-0479">Metal-binding</keyword>
<keyword evidence="6" id="KW-0539">Nucleus</keyword>
<dbReference type="PANTHER" id="PTHR24394:SF29">
    <property type="entry name" value="MYONEURIN"/>
    <property type="match status" value="1"/>
</dbReference>
<dbReference type="GO" id="GO:0003677">
    <property type="term" value="F:DNA binding"/>
    <property type="evidence" value="ECO:0007669"/>
    <property type="project" value="UniProtKB-KW"/>
</dbReference>
<reference evidence="10" key="2">
    <citation type="submission" date="2017-10" db="EMBL/GenBank/DDBJ databases">
        <title>Ladona fulva Genome sequencing and assembly.</title>
        <authorList>
            <person name="Murali S."/>
            <person name="Richards S."/>
            <person name="Bandaranaike D."/>
            <person name="Bellair M."/>
            <person name="Blankenburg K."/>
            <person name="Chao H."/>
            <person name="Dinh H."/>
            <person name="Doddapaneni H."/>
            <person name="Dugan-Rocha S."/>
            <person name="Elkadiri S."/>
            <person name="Gnanaolivu R."/>
            <person name="Hernandez B."/>
            <person name="Skinner E."/>
            <person name="Javaid M."/>
            <person name="Lee S."/>
            <person name="Li M."/>
            <person name="Ming W."/>
            <person name="Munidasa M."/>
            <person name="Muniz J."/>
            <person name="Nguyen L."/>
            <person name="Hughes D."/>
            <person name="Osuji N."/>
            <person name="Pu L.-L."/>
            <person name="Puazo M."/>
            <person name="Qu C."/>
            <person name="Quiroz J."/>
            <person name="Raj R."/>
            <person name="Weissenberger G."/>
            <person name="Xin Y."/>
            <person name="Zou X."/>
            <person name="Han Y."/>
            <person name="Worley K."/>
            <person name="Muzny D."/>
            <person name="Gibbs R."/>
        </authorList>
    </citation>
    <scope>NUCLEOTIDE SEQUENCE</scope>
    <source>
        <strain evidence="10">Sampled in the wild</strain>
    </source>
</reference>
<evidence type="ECO:0000259" key="9">
    <source>
        <dbReference type="PROSITE" id="PS50157"/>
    </source>
</evidence>
<feature type="domain" description="C2H2-type" evidence="9">
    <location>
        <begin position="446"/>
        <end position="473"/>
    </location>
</feature>
<protein>
    <recommendedName>
        <fullName evidence="9">C2H2-type domain-containing protein</fullName>
    </recommendedName>
</protein>
<evidence type="ECO:0000256" key="6">
    <source>
        <dbReference type="ARBA" id="ARBA00023242"/>
    </source>
</evidence>
<feature type="domain" description="C2H2-type" evidence="9">
    <location>
        <begin position="474"/>
        <end position="501"/>
    </location>
</feature>
<dbReference type="SUPFAM" id="SSF57667">
    <property type="entry name" value="beta-beta-alpha zinc fingers"/>
    <property type="match status" value="5"/>
</dbReference>
<feature type="domain" description="C2H2-type" evidence="9">
    <location>
        <begin position="334"/>
        <end position="361"/>
    </location>
</feature>